<reference evidence="3 4" key="1">
    <citation type="submission" date="2018-05" db="EMBL/GenBank/DDBJ databases">
        <authorList>
            <person name="Goeker M."/>
            <person name="Huntemann M."/>
            <person name="Clum A."/>
            <person name="Pillay M."/>
            <person name="Palaniappan K."/>
            <person name="Varghese N."/>
            <person name="Mikhailova N."/>
            <person name="Stamatis D."/>
            <person name="Reddy T."/>
            <person name="Daum C."/>
            <person name="Shapiro N."/>
            <person name="Ivanova N."/>
            <person name="Kyrpides N."/>
            <person name="Woyke T."/>
        </authorList>
    </citation>
    <scope>NUCLEOTIDE SEQUENCE [LARGE SCALE GENOMIC DNA]</scope>
    <source>
        <strain evidence="3 4">DSM 26524</strain>
    </source>
</reference>
<dbReference type="RefSeq" id="WP_109625558.1">
    <property type="nucleotide sequence ID" value="NZ_CABJAT010000007.1"/>
</dbReference>
<dbReference type="Proteomes" id="UP000245412">
    <property type="component" value="Unassembled WGS sequence"/>
</dbReference>
<feature type="transmembrane region" description="Helical" evidence="2">
    <location>
        <begin position="26"/>
        <end position="43"/>
    </location>
</feature>
<keyword evidence="2" id="KW-1133">Transmembrane helix</keyword>
<feature type="compositionally biased region" description="Polar residues" evidence="1">
    <location>
        <begin position="120"/>
        <end position="134"/>
    </location>
</feature>
<gene>
    <name evidence="3" type="ORF">C7383_103304</name>
</gene>
<evidence type="ECO:0000313" key="3">
    <source>
        <dbReference type="EMBL" id="PWJ77459.1"/>
    </source>
</evidence>
<keyword evidence="2" id="KW-0472">Membrane</keyword>
<feature type="compositionally biased region" description="Basic and acidic residues" evidence="1">
    <location>
        <begin position="103"/>
        <end position="116"/>
    </location>
</feature>
<evidence type="ECO:0000256" key="2">
    <source>
        <dbReference type="SAM" id="Phobius"/>
    </source>
</evidence>
<keyword evidence="4" id="KW-1185">Reference proteome</keyword>
<name>A0AB73T794_9FIRM</name>
<dbReference type="EMBL" id="QGGY01000003">
    <property type="protein sequence ID" value="PWJ77459.1"/>
    <property type="molecule type" value="Genomic_DNA"/>
</dbReference>
<evidence type="ECO:0000256" key="1">
    <source>
        <dbReference type="SAM" id="MobiDB-lite"/>
    </source>
</evidence>
<feature type="region of interest" description="Disordered" evidence="1">
    <location>
        <begin position="101"/>
        <end position="144"/>
    </location>
</feature>
<feature type="region of interest" description="Disordered" evidence="1">
    <location>
        <begin position="45"/>
        <end position="67"/>
    </location>
</feature>
<sequence length="198" mass="21782">MEKEKDKNVNFKTWLSKVKNLKKNQIFMVLLAGILLVIIALPTKQGEETRSKNQTEQAPVEKVSNEKTDTDVLEEKLVSALGKVKGVGKVEVMLTRKSSGQKIVEKDKPVSDKTTDEQDNQGGNRVTRESTQGEETVYAQDGSGAQTPYVIEELEPEIQGVVVVAEGGDNPVVVQNITEAVMALFGVEVHKIKVMKMS</sequence>
<protein>
    <submittedName>
        <fullName evidence="3">Stage III sporulation protein AG</fullName>
    </submittedName>
</protein>
<dbReference type="AlphaFoldDB" id="A0AB73T794"/>
<accession>A0AB73T794</accession>
<evidence type="ECO:0000313" key="4">
    <source>
        <dbReference type="Proteomes" id="UP000245412"/>
    </source>
</evidence>
<keyword evidence="2" id="KW-0812">Transmembrane</keyword>
<organism evidence="3 4">
    <name type="scientific">Murimonas intestini</name>
    <dbReference type="NCBI Taxonomy" id="1337051"/>
    <lineage>
        <taxon>Bacteria</taxon>
        <taxon>Bacillati</taxon>
        <taxon>Bacillota</taxon>
        <taxon>Clostridia</taxon>
        <taxon>Lachnospirales</taxon>
        <taxon>Lachnospiraceae</taxon>
        <taxon>Murimonas</taxon>
    </lineage>
</organism>
<proteinExistence type="predicted"/>
<comment type="caution">
    <text evidence="3">The sequence shown here is derived from an EMBL/GenBank/DDBJ whole genome shotgun (WGS) entry which is preliminary data.</text>
</comment>